<dbReference type="InterPro" id="IPR029058">
    <property type="entry name" value="AB_hydrolase_fold"/>
</dbReference>
<keyword evidence="2" id="KW-0378">Hydrolase</keyword>
<dbReference type="GO" id="GO:0016787">
    <property type="term" value="F:hydrolase activity"/>
    <property type="evidence" value="ECO:0007669"/>
    <property type="project" value="UniProtKB-KW"/>
</dbReference>
<dbReference type="Pfam" id="PF12697">
    <property type="entry name" value="Abhydrolase_6"/>
    <property type="match status" value="1"/>
</dbReference>
<dbReference type="Proteomes" id="UP000323161">
    <property type="component" value="Unassembled WGS sequence"/>
</dbReference>
<evidence type="ECO:0000259" key="1">
    <source>
        <dbReference type="Pfam" id="PF12697"/>
    </source>
</evidence>
<sequence length="299" mass="32724">MTIHTHINTRTATQVSDARVAPGSAKTSLIGRGLNGLQRIAPEFAGNVVEHLFFTPRRLPVPTRYEHLFEEADAYTQLWAGNQRIPVYSWGFGPTVLMVHGWSGSGIQFGAFIGPLVKAGYRVVVYDAPAHGRAEGLQTNLLEMSEAVERVAGSFGPLKAIVAHSIGSLAAARALVDGVESEQTFLLAPPRDLASVVAGFGQLLGLSDKLIAGQRGRMERRFGEGVWQQFSFDGMAAELSGQALIIADQDDTQIPPEQSRRVREQWTGSEIFQTQGLGHFRLLWHPTVVERVFGQLLRK</sequence>
<reference evidence="2 3" key="1">
    <citation type="submission" date="2019-08" db="EMBL/GenBank/DDBJ databases">
        <title>Marinobacter ZYF650 sp. nov., a marine bacterium isolated from seawater of the Mariana trench.</title>
        <authorList>
            <person name="Ahmad W."/>
        </authorList>
    </citation>
    <scope>NUCLEOTIDE SEQUENCE [LARGE SCALE GENOMIC DNA]</scope>
    <source>
        <strain evidence="2 3">ZYF650</strain>
    </source>
</reference>
<dbReference type="Gene3D" id="3.40.50.1820">
    <property type="entry name" value="alpha/beta hydrolase"/>
    <property type="match status" value="1"/>
</dbReference>
<evidence type="ECO:0000313" key="3">
    <source>
        <dbReference type="Proteomes" id="UP000323161"/>
    </source>
</evidence>
<name>A0A5B0VQV6_9GAMM</name>
<protein>
    <submittedName>
        <fullName evidence="2">Alpha/beta hydrolase</fullName>
    </submittedName>
</protein>
<keyword evidence="3" id="KW-1185">Reference proteome</keyword>
<gene>
    <name evidence="2" type="ORF">FWJ25_03345</name>
</gene>
<dbReference type="SUPFAM" id="SSF53474">
    <property type="entry name" value="alpha/beta-Hydrolases"/>
    <property type="match status" value="1"/>
</dbReference>
<evidence type="ECO:0000313" key="2">
    <source>
        <dbReference type="EMBL" id="KAA1176179.1"/>
    </source>
</evidence>
<organism evidence="2 3">
    <name type="scientific">Marinobacter salinexigens</name>
    <dbReference type="NCBI Taxonomy" id="2919747"/>
    <lineage>
        <taxon>Bacteria</taxon>
        <taxon>Pseudomonadati</taxon>
        <taxon>Pseudomonadota</taxon>
        <taxon>Gammaproteobacteria</taxon>
        <taxon>Pseudomonadales</taxon>
        <taxon>Marinobacteraceae</taxon>
        <taxon>Marinobacter</taxon>
    </lineage>
</organism>
<feature type="domain" description="AB hydrolase-1" evidence="1">
    <location>
        <begin position="96"/>
        <end position="279"/>
    </location>
</feature>
<dbReference type="AlphaFoldDB" id="A0A5B0VQV6"/>
<dbReference type="RefSeq" id="WP_149598806.1">
    <property type="nucleotide sequence ID" value="NZ_VTUU01000001.1"/>
</dbReference>
<accession>A0A5B0VQV6</accession>
<proteinExistence type="predicted"/>
<dbReference type="EMBL" id="VTUU01000001">
    <property type="protein sequence ID" value="KAA1176179.1"/>
    <property type="molecule type" value="Genomic_DNA"/>
</dbReference>
<comment type="caution">
    <text evidence="2">The sequence shown here is derived from an EMBL/GenBank/DDBJ whole genome shotgun (WGS) entry which is preliminary data.</text>
</comment>
<dbReference type="InterPro" id="IPR000073">
    <property type="entry name" value="AB_hydrolase_1"/>
</dbReference>